<dbReference type="EMBL" id="JARHTQ010000016">
    <property type="protein sequence ID" value="MDF2258568.1"/>
    <property type="molecule type" value="Genomic_DNA"/>
</dbReference>
<keyword evidence="2" id="KW-0805">Transcription regulation</keyword>
<accession>A0ABT5Z474</accession>
<comment type="similarity">
    <text evidence="1">Belongs to the sigma-70 factor family. ECF subfamily.</text>
</comment>
<comment type="caution">
    <text evidence="7">The sequence shown here is derived from an EMBL/GenBank/DDBJ whole genome shotgun (WGS) entry which is preliminary data.</text>
</comment>
<gene>
    <name evidence="7" type="ORF">P2L57_23430</name>
</gene>
<name>A0ABT5Z474_9ACTN</name>
<evidence type="ECO:0000256" key="1">
    <source>
        <dbReference type="ARBA" id="ARBA00010641"/>
    </source>
</evidence>
<dbReference type="Pfam" id="PF04542">
    <property type="entry name" value="Sigma70_r2"/>
    <property type="match status" value="1"/>
</dbReference>
<dbReference type="SUPFAM" id="SSF88659">
    <property type="entry name" value="Sigma3 and sigma4 domains of RNA polymerase sigma factors"/>
    <property type="match status" value="1"/>
</dbReference>
<reference evidence="7 8" key="1">
    <citation type="submission" date="2023-03" db="EMBL/GenBank/DDBJ databases">
        <title>Draft genome sequence of type strain Streptomyces ferralitis JCM 14344.</title>
        <authorList>
            <person name="Klaysubun C."/>
            <person name="Duangmal K."/>
        </authorList>
    </citation>
    <scope>NUCLEOTIDE SEQUENCE [LARGE SCALE GENOMIC DNA]</scope>
    <source>
        <strain evidence="7 8">JCM 14344</strain>
    </source>
</reference>
<dbReference type="InterPro" id="IPR039425">
    <property type="entry name" value="RNA_pol_sigma-70-like"/>
</dbReference>
<keyword evidence="3" id="KW-0731">Sigma factor</keyword>
<dbReference type="InterPro" id="IPR014284">
    <property type="entry name" value="RNA_pol_sigma-70_dom"/>
</dbReference>
<dbReference type="Gene3D" id="1.10.10.10">
    <property type="entry name" value="Winged helix-like DNA-binding domain superfamily/Winged helix DNA-binding domain"/>
    <property type="match status" value="1"/>
</dbReference>
<evidence type="ECO:0000256" key="2">
    <source>
        <dbReference type="ARBA" id="ARBA00023015"/>
    </source>
</evidence>
<dbReference type="InterPro" id="IPR007627">
    <property type="entry name" value="RNA_pol_sigma70_r2"/>
</dbReference>
<dbReference type="Pfam" id="PF08281">
    <property type="entry name" value="Sigma70_r4_2"/>
    <property type="match status" value="1"/>
</dbReference>
<dbReference type="PANTHER" id="PTHR43133">
    <property type="entry name" value="RNA POLYMERASE ECF-TYPE SIGMA FACTO"/>
    <property type="match status" value="1"/>
</dbReference>
<dbReference type="InterPro" id="IPR013324">
    <property type="entry name" value="RNA_pol_sigma_r3/r4-like"/>
</dbReference>
<feature type="domain" description="RNA polymerase sigma factor 70 region 4 type 2" evidence="6">
    <location>
        <begin position="137"/>
        <end position="188"/>
    </location>
</feature>
<dbReference type="Proteomes" id="UP001220022">
    <property type="component" value="Unassembled WGS sequence"/>
</dbReference>
<dbReference type="RefSeq" id="WP_275817703.1">
    <property type="nucleotide sequence ID" value="NZ_BAAANM010000006.1"/>
</dbReference>
<keyword evidence="4" id="KW-0804">Transcription</keyword>
<protein>
    <submittedName>
        <fullName evidence="7">RNA polymerase sigma factor</fullName>
    </submittedName>
</protein>
<evidence type="ECO:0000259" key="5">
    <source>
        <dbReference type="Pfam" id="PF04542"/>
    </source>
</evidence>
<evidence type="ECO:0000256" key="3">
    <source>
        <dbReference type="ARBA" id="ARBA00023082"/>
    </source>
</evidence>
<proteinExistence type="inferred from homology"/>
<evidence type="ECO:0000313" key="7">
    <source>
        <dbReference type="EMBL" id="MDF2258568.1"/>
    </source>
</evidence>
<feature type="domain" description="RNA polymerase sigma-70 region 2" evidence="5">
    <location>
        <begin position="38"/>
        <end position="106"/>
    </location>
</feature>
<evidence type="ECO:0000259" key="6">
    <source>
        <dbReference type="Pfam" id="PF08281"/>
    </source>
</evidence>
<keyword evidence="8" id="KW-1185">Reference proteome</keyword>
<dbReference type="SUPFAM" id="SSF88946">
    <property type="entry name" value="Sigma2 domain of RNA polymerase sigma factors"/>
    <property type="match status" value="1"/>
</dbReference>
<dbReference type="PANTHER" id="PTHR43133:SF66">
    <property type="entry name" value="ECF RNA POLYMERASE SIGMA FACTOR SIGK"/>
    <property type="match status" value="1"/>
</dbReference>
<sequence>MREASRGPTARDRQRDAAALSDAVHAAQAGDEEAFRRLYRAVHPMLLRYVRTLVGGADAEDVMSEAWLHIARDLGSFRGNAEGFRGWAAKVARNRALDHLRRTGRRPLIGGDESDLRELPSNSDTADEALETISTQRALALIASLPREQGEAVLLRVVLGLDAKHAGRVLGKRPGAVRVCAYRGVRRLAEVLRTGRTPQPVLGRASMQEDTA</sequence>
<dbReference type="InterPro" id="IPR036388">
    <property type="entry name" value="WH-like_DNA-bd_sf"/>
</dbReference>
<evidence type="ECO:0000256" key="4">
    <source>
        <dbReference type="ARBA" id="ARBA00023163"/>
    </source>
</evidence>
<dbReference type="Gene3D" id="1.10.1740.10">
    <property type="match status" value="1"/>
</dbReference>
<evidence type="ECO:0000313" key="8">
    <source>
        <dbReference type="Proteomes" id="UP001220022"/>
    </source>
</evidence>
<dbReference type="NCBIfam" id="TIGR02937">
    <property type="entry name" value="sigma70-ECF"/>
    <property type="match status" value="1"/>
</dbReference>
<organism evidence="7 8">
    <name type="scientific">Streptantibioticus ferralitis</name>
    <dbReference type="NCBI Taxonomy" id="236510"/>
    <lineage>
        <taxon>Bacteria</taxon>
        <taxon>Bacillati</taxon>
        <taxon>Actinomycetota</taxon>
        <taxon>Actinomycetes</taxon>
        <taxon>Kitasatosporales</taxon>
        <taxon>Streptomycetaceae</taxon>
        <taxon>Streptantibioticus</taxon>
    </lineage>
</organism>
<dbReference type="InterPro" id="IPR013249">
    <property type="entry name" value="RNA_pol_sigma70_r4_t2"/>
</dbReference>
<dbReference type="InterPro" id="IPR013325">
    <property type="entry name" value="RNA_pol_sigma_r2"/>
</dbReference>